<name>A0A0V1PSC9_9ASCO</name>
<evidence type="ECO:0000256" key="5">
    <source>
        <dbReference type="ARBA" id="ARBA00022833"/>
    </source>
</evidence>
<evidence type="ECO:0000313" key="8">
    <source>
        <dbReference type="Proteomes" id="UP000054251"/>
    </source>
</evidence>
<dbReference type="AlphaFoldDB" id="A0A0V1PSC9"/>
<dbReference type="PANTHER" id="PTHR43808">
    <property type="entry name" value="ACETYLORNITHINE DEACETYLASE"/>
    <property type="match status" value="1"/>
</dbReference>
<comment type="caution">
    <text evidence="7">The sequence shown here is derived from an EMBL/GenBank/DDBJ whole genome shotgun (WGS) entry which is preliminary data.</text>
</comment>
<dbReference type="SUPFAM" id="SSF55031">
    <property type="entry name" value="Bacterial exopeptidase dimerisation domain"/>
    <property type="match status" value="1"/>
</dbReference>
<dbReference type="Proteomes" id="UP000054251">
    <property type="component" value="Unassembled WGS sequence"/>
</dbReference>
<evidence type="ECO:0000256" key="4">
    <source>
        <dbReference type="ARBA" id="ARBA00022801"/>
    </source>
</evidence>
<dbReference type="InterPro" id="IPR011650">
    <property type="entry name" value="Peptidase_M20_dimer"/>
</dbReference>
<gene>
    <name evidence="7" type="ORF">AC631_05249</name>
</gene>
<dbReference type="InterPro" id="IPR050072">
    <property type="entry name" value="Peptidase_M20A"/>
</dbReference>
<dbReference type="Gene3D" id="3.40.630.10">
    <property type="entry name" value="Zn peptidases"/>
    <property type="match status" value="1"/>
</dbReference>
<evidence type="ECO:0000259" key="6">
    <source>
        <dbReference type="Pfam" id="PF07687"/>
    </source>
</evidence>
<dbReference type="Pfam" id="PF01546">
    <property type="entry name" value="Peptidase_M20"/>
    <property type="match status" value="1"/>
</dbReference>
<accession>A0A0V1PSC9</accession>
<dbReference type="Pfam" id="PF07687">
    <property type="entry name" value="M20_dimer"/>
    <property type="match status" value="1"/>
</dbReference>
<comment type="similarity">
    <text evidence="2">Belongs to the peptidase M20A family.</text>
</comment>
<dbReference type="InterPro" id="IPR001261">
    <property type="entry name" value="ArgE/DapE_CS"/>
</dbReference>
<dbReference type="PROSITE" id="PS00758">
    <property type="entry name" value="ARGE_DAPE_CPG2_1"/>
    <property type="match status" value="1"/>
</dbReference>
<dbReference type="PANTHER" id="PTHR43808:SF8">
    <property type="entry name" value="PEPTIDASE M20 DIMERISATION DOMAIN-CONTAINING PROTEIN"/>
    <property type="match status" value="1"/>
</dbReference>
<protein>
    <recommendedName>
        <fullName evidence="6">Peptidase M20 dimerisation domain-containing protein</fullName>
    </recommendedName>
</protein>
<comment type="cofactor">
    <cofactor evidence="1">
        <name>Zn(2+)</name>
        <dbReference type="ChEBI" id="CHEBI:29105"/>
    </cofactor>
</comment>
<dbReference type="GO" id="GO:0046872">
    <property type="term" value="F:metal ion binding"/>
    <property type="evidence" value="ECO:0007669"/>
    <property type="project" value="UniProtKB-KW"/>
</dbReference>
<keyword evidence="5" id="KW-0862">Zinc</keyword>
<dbReference type="GO" id="GO:0016787">
    <property type="term" value="F:hydrolase activity"/>
    <property type="evidence" value="ECO:0007669"/>
    <property type="project" value="UniProtKB-KW"/>
</dbReference>
<dbReference type="InterPro" id="IPR036264">
    <property type="entry name" value="Bact_exopeptidase_dim_dom"/>
</dbReference>
<evidence type="ECO:0000256" key="1">
    <source>
        <dbReference type="ARBA" id="ARBA00001947"/>
    </source>
</evidence>
<dbReference type="RefSeq" id="XP_015465090.1">
    <property type="nucleotide sequence ID" value="XM_015614078.1"/>
</dbReference>
<evidence type="ECO:0000256" key="3">
    <source>
        <dbReference type="ARBA" id="ARBA00022723"/>
    </source>
</evidence>
<dbReference type="InterPro" id="IPR002933">
    <property type="entry name" value="Peptidase_M20"/>
</dbReference>
<evidence type="ECO:0000313" key="7">
    <source>
        <dbReference type="EMBL" id="KRZ98987.1"/>
    </source>
</evidence>
<keyword evidence="3" id="KW-0479">Metal-binding</keyword>
<sequence>MVADKKSGSFEDLEDIKMGDLSLLALHKSLVDTPSISKSELKISQLLKDYLEKAGLTVELQMVGSGMQRYNVYAYIGKTRDTKVLVTSHIDTVPPFFPYRVEGSKIYGRGSCDAKGSVATQIISYLSLFKSGELKEGDASLLFVVDEEFSGLGMRTASESLDATWEIGIFGEPTDLKLGVGHKGIYTFDIDVEGKASHSGYPELGISASEILVPVLDRLLGMKLPESKLLGPSTLNIGMINAGVAQNVLPAKATSSISIRVAENLSKVREIVLQTVGEVEHLTLKSGVQVEAQYLDYKVPGFDSIILAYSTDIPNLSVKFKHRYLYGPGHIHVAHGENEYIDNSNLIQAVEGYMKLIKYALQN</sequence>
<evidence type="ECO:0000256" key="2">
    <source>
        <dbReference type="ARBA" id="ARBA00006247"/>
    </source>
</evidence>
<reference evidence="7 8" key="1">
    <citation type="submission" date="2015-11" db="EMBL/GenBank/DDBJ databases">
        <title>The genome of Debaryomyces fabryi.</title>
        <authorList>
            <person name="Tafer H."/>
            <person name="Lopandic K."/>
        </authorList>
    </citation>
    <scope>NUCLEOTIDE SEQUENCE [LARGE SCALE GENOMIC DNA]</scope>
    <source>
        <strain evidence="7 8">CBS 789</strain>
    </source>
</reference>
<dbReference type="SUPFAM" id="SSF53187">
    <property type="entry name" value="Zn-dependent exopeptidases"/>
    <property type="match status" value="1"/>
</dbReference>
<keyword evidence="4" id="KW-0378">Hydrolase</keyword>
<dbReference type="CDD" id="cd05652">
    <property type="entry name" value="M20_ArgE_DapE-like_fungal"/>
    <property type="match status" value="1"/>
</dbReference>
<organism evidence="7 8">
    <name type="scientific">Debaryomyces fabryi</name>
    <dbReference type="NCBI Taxonomy" id="58627"/>
    <lineage>
        <taxon>Eukaryota</taxon>
        <taxon>Fungi</taxon>
        <taxon>Dikarya</taxon>
        <taxon>Ascomycota</taxon>
        <taxon>Saccharomycotina</taxon>
        <taxon>Pichiomycetes</taxon>
        <taxon>Debaryomycetaceae</taxon>
        <taxon>Debaryomyces</taxon>
    </lineage>
</organism>
<dbReference type="Gene3D" id="3.30.70.360">
    <property type="match status" value="1"/>
</dbReference>
<dbReference type="GeneID" id="26842258"/>
<dbReference type="OrthoDB" id="3064516at2759"/>
<dbReference type="EMBL" id="LMYN01000185">
    <property type="protein sequence ID" value="KRZ98987.1"/>
    <property type="molecule type" value="Genomic_DNA"/>
</dbReference>
<keyword evidence="8" id="KW-1185">Reference proteome</keyword>
<feature type="domain" description="Peptidase M20 dimerisation" evidence="6">
    <location>
        <begin position="180"/>
        <end position="265"/>
    </location>
</feature>
<proteinExistence type="inferred from homology"/>